<gene>
    <name evidence="3" type="ORF">QYE76_037723</name>
</gene>
<comment type="caution">
    <text evidence="3">The sequence shown here is derived from an EMBL/GenBank/DDBJ whole genome shotgun (WGS) entry which is preliminary data.</text>
</comment>
<name>A0AAD8QFL9_LOLMU</name>
<dbReference type="CDD" id="cd09272">
    <property type="entry name" value="RNase_HI_RT_Ty1"/>
    <property type="match status" value="1"/>
</dbReference>
<accession>A0AAD8QFL9</accession>
<feature type="compositionally biased region" description="Gly residues" evidence="1">
    <location>
        <begin position="261"/>
        <end position="287"/>
    </location>
</feature>
<dbReference type="InterPro" id="IPR043502">
    <property type="entry name" value="DNA/RNA_pol_sf"/>
</dbReference>
<dbReference type="Pfam" id="PF14223">
    <property type="entry name" value="Retrotran_gag_2"/>
    <property type="match status" value="1"/>
</dbReference>
<dbReference type="PANTHER" id="PTHR11439">
    <property type="entry name" value="GAG-POL-RELATED RETROTRANSPOSON"/>
    <property type="match status" value="1"/>
</dbReference>
<dbReference type="Proteomes" id="UP001231189">
    <property type="component" value="Unassembled WGS sequence"/>
</dbReference>
<feature type="compositionally biased region" description="Polar residues" evidence="1">
    <location>
        <begin position="1"/>
        <end position="10"/>
    </location>
</feature>
<proteinExistence type="predicted"/>
<feature type="region of interest" description="Disordered" evidence="1">
    <location>
        <begin position="511"/>
        <end position="532"/>
    </location>
</feature>
<evidence type="ECO:0000313" key="3">
    <source>
        <dbReference type="EMBL" id="KAK1601756.1"/>
    </source>
</evidence>
<evidence type="ECO:0000256" key="1">
    <source>
        <dbReference type="SAM" id="MobiDB-lite"/>
    </source>
</evidence>
<reference evidence="3" key="1">
    <citation type="submission" date="2023-07" db="EMBL/GenBank/DDBJ databases">
        <title>A chromosome-level genome assembly of Lolium multiflorum.</title>
        <authorList>
            <person name="Chen Y."/>
            <person name="Copetti D."/>
            <person name="Kolliker R."/>
            <person name="Studer B."/>
        </authorList>
    </citation>
    <scope>NUCLEOTIDE SEQUENCE</scope>
    <source>
        <strain evidence="3">02402/16</strain>
        <tissue evidence="3">Leaf</tissue>
    </source>
</reference>
<protein>
    <recommendedName>
        <fullName evidence="2">Reverse transcriptase Ty1/copia-type domain-containing protein</fullName>
    </recommendedName>
</protein>
<evidence type="ECO:0000259" key="2">
    <source>
        <dbReference type="Pfam" id="PF07727"/>
    </source>
</evidence>
<dbReference type="SUPFAM" id="SSF56672">
    <property type="entry name" value="DNA/RNA polymerases"/>
    <property type="match status" value="1"/>
</dbReference>
<dbReference type="AlphaFoldDB" id="A0AAD8QFL9"/>
<feature type="compositionally biased region" description="Low complexity" evidence="1">
    <location>
        <begin position="312"/>
        <end position="333"/>
    </location>
</feature>
<sequence>MSGATSSASVTVPRPLGTAGASSSTLVTDLPLTLGGDRGFPAAAMATAAATPSMHGLNIQSVINFKLDPARGNYSKWRHLMLVLMRRYDVLDHVEVESNPLHEDAIWRNDDLTLVLWFYATISDELFDVIRQPDATAYLLWSQLWTFFQDNQPGRAIHLGAEFRATVQGDLTIGAYCRRLKALADALGDADEPVTDKTLTLQMIRGLSRRYQVLATVLPLQVPFPTFVQARSHLLLEEIALNERDHTEGAAAMVAAAPGGAAPGGPGDNGNNNGGGRGNGNNNGGRGNGDRGGRNGRGRGRGRGRGNGGRGDAPPQQQHQAAVPQHPPAQQQPWMGYFAPWGAPFPPRGAAPWVPPNAAGVLGPRPYAYAPAHAYPMMPVGPPAPPAAPTPSWDQQSMINAAMSNLSLQNGGNNDWYFDSGASSHITGNAATHSRSGALQPCHRRSGVAHPAKQHQPGITRATRSHRIPRHTYLVRASISFGIAARAHPRARLSSHATWLAHGRSFPRFRTNSHSSLATSARDPTSPTTSRDFGSNVVSGKWIFRHKFHPDGRLARYKARWVLRGFTQREGIDYGETFSPVVKPATIRSVLSIAVSSAWPIHQLDVKNAFLQGHLDEVVYSAQPSGFIDTARPRHVCKLNRSLYGLKQAPRAWFQRFTGYLLQVGFIASKCDSSLFILKRGDALAYLLLYVDDIILTASSTALLHEIIAALHAEFSMSDLGELHHFLGINVRRSSAGLHLSQEQYALEILDRAGMLNANPISTPVDTKSKLSATDGAPVRDPTHYRSLAGALQYLTLTRPDLAYAVQQLCLFMHDPREAHFTFLKRVLRYVRGSTNLGLLLRRSSSSDLIAYSDADWAGCPDTRKSTSGFCMYIGDNLVSWSSKRQHTVSRSSAEAEYRAVAHAVAESCWLRQLLHELHRTPRRATIVYCDNVSAMYLSSNPVQHQRTKHVEIDLHFVRERVAFGDVRVLHVPSASQFADVLTKGLPTTVFLEFRSSLNVVDDHAVAAGGCWKTSSRTVSPSHQEALTALSPRTPRTFGAWPSRTARTPLH</sequence>
<feature type="compositionally biased region" description="Basic residues" evidence="1">
    <location>
        <begin position="294"/>
        <end position="304"/>
    </location>
</feature>
<dbReference type="PANTHER" id="PTHR11439:SF524">
    <property type="entry name" value="RNA-DIRECTED DNA POLYMERASE, PROTEIN KINASE RLK-PELLE-DLSV FAMILY"/>
    <property type="match status" value="1"/>
</dbReference>
<feature type="region of interest" description="Disordered" evidence="1">
    <location>
        <begin position="1"/>
        <end position="23"/>
    </location>
</feature>
<organism evidence="3 4">
    <name type="scientific">Lolium multiflorum</name>
    <name type="common">Italian ryegrass</name>
    <name type="synonym">Lolium perenne subsp. multiflorum</name>
    <dbReference type="NCBI Taxonomy" id="4521"/>
    <lineage>
        <taxon>Eukaryota</taxon>
        <taxon>Viridiplantae</taxon>
        <taxon>Streptophyta</taxon>
        <taxon>Embryophyta</taxon>
        <taxon>Tracheophyta</taxon>
        <taxon>Spermatophyta</taxon>
        <taxon>Magnoliopsida</taxon>
        <taxon>Liliopsida</taxon>
        <taxon>Poales</taxon>
        <taxon>Poaceae</taxon>
        <taxon>BOP clade</taxon>
        <taxon>Pooideae</taxon>
        <taxon>Poodae</taxon>
        <taxon>Poeae</taxon>
        <taxon>Poeae Chloroplast Group 2 (Poeae type)</taxon>
        <taxon>Loliodinae</taxon>
        <taxon>Loliinae</taxon>
        <taxon>Lolium</taxon>
    </lineage>
</organism>
<feature type="domain" description="Reverse transcriptase Ty1/copia-type" evidence="2">
    <location>
        <begin position="537"/>
        <end position="765"/>
    </location>
</feature>
<dbReference type="EMBL" id="JAUUTY010000353">
    <property type="protein sequence ID" value="KAK1601756.1"/>
    <property type="molecule type" value="Genomic_DNA"/>
</dbReference>
<dbReference type="Pfam" id="PF07727">
    <property type="entry name" value="RVT_2"/>
    <property type="match status" value="1"/>
</dbReference>
<feature type="region of interest" description="Disordered" evidence="1">
    <location>
        <begin position="257"/>
        <end position="337"/>
    </location>
</feature>
<evidence type="ECO:0000313" key="4">
    <source>
        <dbReference type="Proteomes" id="UP001231189"/>
    </source>
</evidence>
<dbReference type="InterPro" id="IPR013103">
    <property type="entry name" value="RVT_2"/>
</dbReference>
<keyword evidence="4" id="KW-1185">Reference proteome</keyword>